<dbReference type="AlphaFoldDB" id="A0AAU8NA03"/>
<evidence type="ECO:0000313" key="2">
    <source>
        <dbReference type="EMBL" id="XCP93345.1"/>
    </source>
</evidence>
<dbReference type="Gene3D" id="3.40.50.300">
    <property type="entry name" value="P-loop containing nucleotide triphosphate hydrolases"/>
    <property type="match status" value="1"/>
</dbReference>
<dbReference type="InterPro" id="IPR027417">
    <property type="entry name" value="P-loop_NTPase"/>
</dbReference>
<accession>A0AAU8NA03</accession>
<evidence type="ECO:0008006" key="3">
    <source>
        <dbReference type="Google" id="ProtNLM"/>
    </source>
</evidence>
<sequence length="421" mass="47453">MIVLKAVLVSRDKDYIRAWLDYIQGHSSSFHMRFTAFSQWDAFRSYMDKQTEREVPDVIIAEPEFLNPWLMNGGRESGVPWLMLSEGSEEGSEINRLMKYQPLPVLLEAVRNACRQPRTKRNRRPGQETLTVGLLSASGGSGKTAAALHMAKQLGLAGYAVLYLNLETLDSSLPFLESGLGQGSQPHGEAETGLSRLLYELKAHKREMANGQVQKKHPEPEHSSTPGKGGEIKGPGEYVISHEALKSDIFWPLANRSEMLQMSKADTVSLIRYLSDCGHYEVVIVDGDSGWNGRSEGIMEAADSFVWLIEDDIAAMHRWGQWLQHAERTHPDMLAGMLERTYFVINKHREQVLNPLPRADLQVDAVLPYIPSWKQLNQAEVMLSSPIFQREVKKLCALLFRAEGEERRQTGQTPQQGSWVL</sequence>
<evidence type="ECO:0000256" key="1">
    <source>
        <dbReference type="SAM" id="MobiDB-lite"/>
    </source>
</evidence>
<feature type="region of interest" description="Disordered" evidence="1">
    <location>
        <begin position="210"/>
        <end position="233"/>
    </location>
</feature>
<dbReference type="RefSeq" id="WP_342554728.1">
    <property type="nucleotide sequence ID" value="NZ_CP159992.1"/>
</dbReference>
<organism evidence="2">
    <name type="scientific">Paenibacillus sp. AN1007</name>
    <dbReference type="NCBI Taxonomy" id="3151385"/>
    <lineage>
        <taxon>Bacteria</taxon>
        <taxon>Bacillati</taxon>
        <taxon>Bacillota</taxon>
        <taxon>Bacilli</taxon>
        <taxon>Bacillales</taxon>
        <taxon>Paenibacillaceae</taxon>
        <taxon>Paenibacillus</taxon>
    </lineage>
</organism>
<protein>
    <recommendedName>
        <fullName evidence="3">CobQ/CobB/MinD/ParA nucleotide binding domain-containing protein</fullName>
    </recommendedName>
</protein>
<proteinExistence type="predicted"/>
<dbReference type="EMBL" id="CP159992">
    <property type="protein sequence ID" value="XCP93345.1"/>
    <property type="molecule type" value="Genomic_DNA"/>
</dbReference>
<reference evidence="2" key="1">
    <citation type="submission" date="2024-05" db="EMBL/GenBank/DDBJ databases">
        <title>Draft genome assemblies of 36 bacteria isolated from hibernating arctic ground squirrels.</title>
        <authorList>
            <person name="McKee H."/>
            <person name="Mullen L."/>
            <person name="Drown D.M."/>
            <person name="Duddleston K.N."/>
        </authorList>
    </citation>
    <scope>NUCLEOTIDE SEQUENCE</scope>
    <source>
        <strain evidence="2">AN1007</strain>
    </source>
</reference>
<dbReference type="SUPFAM" id="SSF52540">
    <property type="entry name" value="P-loop containing nucleoside triphosphate hydrolases"/>
    <property type="match status" value="1"/>
</dbReference>
<gene>
    <name evidence="2" type="ORF">ABXS70_19200</name>
</gene>
<name>A0AAU8NA03_9BACL</name>
<dbReference type="Gene3D" id="3.40.50.10850">
    <property type="entry name" value="Ntrc-like two-domain protein"/>
    <property type="match status" value="1"/>
</dbReference>